<evidence type="ECO:0000256" key="9">
    <source>
        <dbReference type="ARBA" id="ARBA00022840"/>
    </source>
</evidence>
<dbReference type="CDD" id="cd18800">
    <property type="entry name" value="SF2_C_EcoR124I-like"/>
    <property type="match status" value="1"/>
</dbReference>
<dbReference type="SMART" id="SM00487">
    <property type="entry name" value="DEXDc"/>
    <property type="match status" value="1"/>
</dbReference>
<organism evidence="13 14">
    <name type="scientific">Lentilactobacillus hilgardii</name>
    <name type="common">Lactobacillus hilgardii</name>
    <dbReference type="NCBI Taxonomy" id="1588"/>
    <lineage>
        <taxon>Bacteria</taxon>
        <taxon>Bacillati</taxon>
        <taxon>Bacillota</taxon>
        <taxon>Bacilli</taxon>
        <taxon>Lactobacillales</taxon>
        <taxon>Lactobacillaceae</taxon>
        <taxon>Lentilactobacillus</taxon>
    </lineage>
</organism>
<keyword evidence="10 11" id="KW-0238">DNA-binding</keyword>
<dbReference type="GO" id="GO:0003677">
    <property type="term" value="F:DNA binding"/>
    <property type="evidence" value="ECO:0007669"/>
    <property type="project" value="UniProtKB-KW"/>
</dbReference>
<evidence type="ECO:0000256" key="6">
    <source>
        <dbReference type="ARBA" id="ARBA00022747"/>
    </source>
</evidence>
<comment type="catalytic activity">
    <reaction evidence="1 11">
        <text>Endonucleolytic cleavage of DNA to give random double-stranded fragments with terminal 5'-phosphates, ATP is simultaneously hydrolyzed.</text>
        <dbReference type="EC" id="3.1.21.3"/>
    </reaction>
</comment>
<dbReference type="InterPro" id="IPR051268">
    <property type="entry name" value="Type-I_R_enzyme_R_subunit"/>
</dbReference>
<dbReference type="InterPro" id="IPR027417">
    <property type="entry name" value="P-loop_NTPase"/>
</dbReference>
<dbReference type="InterPro" id="IPR040980">
    <property type="entry name" value="SWI2_SNF2"/>
</dbReference>
<dbReference type="Proteomes" id="UP000465035">
    <property type="component" value="Chromosome"/>
</dbReference>
<dbReference type="InterPro" id="IPR007409">
    <property type="entry name" value="Restrct_endonuc_type1_HsdR_N"/>
</dbReference>
<gene>
    <name evidence="13" type="ORF">GQR93_02000</name>
</gene>
<evidence type="ECO:0000256" key="2">
    <source>
        <dbReference type="ARBA" id="ARBA00008598"/>
    </source>
</evidence>
<keyword evidence="5 11" id="KW-0547">Nucleotide-binding</keyword>
<evidence type="ECO:0000256" key="10">
    <source>
        <dbReference type="ARBA" id="ARBA00023125"/>
    </source>
</evidence>
<comment type="similarity">
    <text evidence="2 11">Belongs to the HsdR family.</text>
</comment>
<dbReference type="GO" id="GO:0005524">
    <property type="term" value="F:ATP binding"/>
    <property type="evidence" value="ECO:0007669"/>
    <property type="project" value="UniProtKB-KW"/>
</dbReference>
<evidence type="ECO:0000256" key="11">
    <source>
        <dbReference type="RuleBase" id="RU364115"/>
    </source>
</evidence>
<dbReference type="InterPro" id="IPR055180">
    <property type="entry name" value="HsdR_RecA-like_helicase_dom_2"/>
</dbReference>
<dbReference type="PANTHER" id="PTHR30195:SF16">
    <property type="entry name" value="TYPE I RESTRICTION ENZYME ENDONUCLEASE SUBUNIT"/>
    <property type="match status" value="1"/>
</dbReference>
<dbReference type="Pfam" id="PF12008">
    <property type="entry name" value="EcoR124_C"/>
    <property type="match status" value="1"/>
</dbReference>
<evidence type="ECO:0000256" key="3">
    <source>
        <dbReference type="ARBA" id="ARBA00011296"/>
    </source>
</evidence>
<evidence type="ECO:0000256" key="4">
    <source>
        <dbReference type="ARBA" id="ARBA00022722"/>
    </source>
</evidence>
<evidence type="ECO:0000313" key="13">
    <source>
        <dbReference type="EMBL" id="QHB51081.1"/>
    </source>
</evidence>
<feature type="domain" description="Helicase ATP-binding" evidence="12">
    <location>
        <begin position="284"/>
        <end position="480"/>
    </location>
</feature>
<comment type="function">
    <text evidence="11">Subunit R is required for both nuclease and ATPase activities, but not for modification.</text>
</comment>
<dbReference type="EMBL" id="CP047121">
    <property type="protein sequence ID" value="QHB51081.1"/>
    <property type="molecule type" value="Genomic_DNA"/>
</dbReference>
<dbReference type="SUPFAM" id="SSF52540">
    <property type="entry name" value="P-loop containing nucleoside triphosphate hydrolases"/>
    <property type="match status" value="1"/>
</dbReference>
<dbReference type="Gene3D" id="3.90.1570.50">
    <property type="match status" value="1"/>
</dbReference>
<dbReference type="Gene3D" id="1.20.58.910">
    <property type="match status" value="1"/>
</dbReference>
<dbReference type="Pfam" id="PF22679">
    <property type="entry name" value="T1R_D3-like"/>
    <property type="match status" value="1"/>
</dbReference>
<keyword evidence="7" id="KW-0255">Endonuclease</keyword>
<dbReference type="Gene3D" id="3.40.50.300">
    <property type="entry name" value="P-loop containing nucleotide triphosphate hydrolases"/>
    <property type="match status" value="2"/>
</dbReference>
<dbReference type="Pfam" id="PF04313">
    <property type="entry name" value="HSDR_N"/>
    <property type="match status" value="1"/>
</dbReference>
<proteinExistence type="inferred from homology"/>
<evidence type="ECO:0000256" key="7">
    <source>
        <dbReference type="ARBA" id="ARBA00022759"/>
    </source>
</evidence>
<protein>
    <recommendedName>
        <fullName evidence="11">Type I restriction enzyme endonuclease subunit</fullName>
        <shortName evidence="11">R protein</shortName>
        <ecNumber evidence="11">3.1.21.3</ecNumber>
    </recommendedName>
    <alternativeName>
        <fullName evidence="11">Type-1 restriction enzyme R protein</fullName>
    </alternativeName>
</protein>
<evidence type="ECO:0000313" key="14">
    <source>
        <dbReference type="Proteomes" id="UP000465035"/>
    </source>
</evidence>
<sequence>MVGCIFIGIVYLNSLSYDNIKKNISYYIFESVRGLVSMSEGYESEALLEKRFMNRLNAIGYKTVKISDEKQLTDHFRTLLNERNDERLKGTPLSDTEFSRVLHQMVGARNIFEIAQLLRGADIQPYGKIVIQRDDNSQLYLEFFDGHDYQNNTYEVTHQVTVNTKYVNRYDVTILINGLPIVQIELKKRGVDFSEAFHQIIRYRDESFRQLYRFVQLFVVSNGDETRYFANGDGKLNSNFMFYWTDRQNNWLNDIDAFTSSFFVPKRLHSMIAKYTIFDNDNQRMLIMRPYQVYATEAIVNQAKHHPEKNGFIWHTTGSGKTITAFKSAQRLTRETDAEKVIFLIDRSDLDLQTAKNFNSYLPKSVTNQPALDRMDDTRSLVKQLRSKDDPLIISTIQKMNVAISNPKYKKLLSQFHDQRVIFIEDEAHRSQFGEMRKNINNWFKNSEHFGFTGTPIFSENIGADGRTTKTLYDEELHHYLIKDAIRDHNVLGFSVQYIGTIKGKDTTIDDEKVPGIDTKAAFESPERLKQVATHIMLNHGNVTKNRQYNAIFTVPSTNIALKYYEVFKKLKEESNSDLKITTIFTWAENEKDAEKKQDEKFKTSRHGLDAVIDDYNHQYGTAFSTDKFSDYFGDVSKRMKEHNAQTPDDNIDILIVVNMFLTGFDSPKLSTLYVDRRLQWQGLLQAFSRTNRIEKQSKPFGNIICYRNIKKETDDAIKLFSGGSGNFVVVPSYQELADQFDDKIKRLKEVAITPGDVDDLHNQGEDKLKDFVLAFRDVLRVQNKIRVYDDFSWDKFENQLSEQEMEQYRSKYFAAHQALEQEEDGGGEKASILDDIDFEIELLETDKIDVEYIMNLIKSINLGSKESKKSDTNKIKRMLNNADNPELKSKADLLADFLDQIIPKLQSDANVSNELNKYLAKRRQNEIQQFSEKNKIPLDIIDHQLSDYDFYGRTNSQEVMKALSEAGYDFKQKITIKKRIKSFVQKTIKRFAMS</sequence>
<dbReference type="EC" id="3.1.21.3" evidence="11"/>
<reference evidence="13 14" key="1">
    <citation type="submission" date="2019-12" db="EMBL/GenBank/DDBJ databases">
        <title>Lactobacillus hilgardii FLUB.</title>
        <authorList>
            <person name="Gustaw K."/>
        </authorList>
    </citation>
    <scope>NUCLEOTIDE SEQUENCE [LARGE SCALE GENOMIC DNA]</scope>
    <source>
        <strain evidence="13 14">FLUB</strain>
    </source>
</reference>
<dbReference type="PANTHER" id="PTHR30195">
    <property type="entry name" value="TYPE I SITE-SPECIFIC DEOXYRIBONUCLEASE PROTEIN SUBUNIT M AND R"/>
    <property type="match status" value="1"/>
</dbReference>
<dbReference type="REBASE" id="370794">
    <property type="entry name" value="LhiFLUBORF2005P"/>
</dbReference>
<dbReference type="InterPro" id="IPR022625">
    <property type="entry name" value="TypeI_RM_Rsu_C"/>
</dbReference>
<dbReference type="GO" id="GO:0009307">
    <property type="term" value="P:DNA restriction-modification system"/>
    <property type="evidence" value="ECO:0007669"/>
    <property type="project" value="UniProtKB-KW"/>
</dbReference>
<evidence type="ECO:0000256" key="8">
    <source>
        <dbReference type="ARBA" id="ARBA00022801"/>
    </source>
</evidence>
<dbReference type="Pfam" id="PF18766">
    <property type="entry name" value="SWI2_SNF2"/>
    <property type="match status" value="1"/>
</dbReference>
<dbReference type="NCBIfam" id="TIGR00348">
    <property type="entry name" value="hsdR"/>
    <property type="match status" value="1"/>
</dbReference>
<evidence type="ECO:0000259" key="12">
    <source>
        <dbReference type="SMART" id="SM00487"/>
    </source>
</evidence>
<dbReference type="InterPro" id="IPR004473">
    <property type="entry name" value="Restrct_endonuc_typeI_HsdR"/>
</dbReference>
<evidence type="ECO:0000256" key="5">
    <source>
        <dbReference type="ARBA" id="ARBA00022741"/>
    </source>
</evidence>
<dbReference type="CDD" id="cd22332">
    <property type="entry name" value="HsdR_N"/>
    <property type="match status" value="1"/>
</dbReference>
<dbReference type="GO" id="GO:0009035">
    <property type="term" value="F:type I site-specific deoxyribonuclease activity"/>
    <property type="evidence" value="ECO:0007669"/>
    <property type="project" value="UniProtKB-EC"/>
</dbReference>
<keyword evidence="6 11" id="KW-0680">Restriction system</keyword>
<keyword evidence="8 11" id="KW-0378">Hydrolase</keyword>
<keyword evidence="9 11" id="KW-0067">ATP-binding</keyword>
<dbReference type="AlphaFoldDB" id="A0A6P1E752"/>
<name>A0A6P1E752_LENHI</name>
<dbReference type="InterPro" id="IPR014001">
    <property type="entry name" value="Helicase_ATP-bd"/>
</dbReference>
<accession>A0A6P1E752</accession>
<evidence type="ECO:0000256" key="1">
    <source>
        <dbReference type="ARBA" id="ARBA00000851"/>
    </source>
</evidence>
<keyword evidence="4" id="KW-0540">Nuclease</keyword>
<comment type="subunit">
    <text evidence="3 11">The type I restriction/modification system is composed of three polypeptides R, M and S.</text>
</comment>